<proteinExistence type="predicted"/>
<keyword evidence="2" id="KW-0862">Zinc</keyword>
<dbReference type="GO" id="GO:0016853">
    <property type="term" value="F:isomerase activity"/>
    <property type="evidence" value="ECO:0007669"/>
    <property type="project" value="UniProtKB-KW"/>
</dbReference>
<evidence type="ECO:0000256" key="1">
    <source>
        <dbReference type="ARBA" id="ARBA00022723"/>
    </source>
</evidence>
<dbReference type="EMBL" id="JAGRPV010000001">
    <property type="protein sequence ID" value="MDI4645139.1"/>
    <property type="molecule type" value="Genomic_DNA"/>
</dbReference>
<gene>
    <name evidence="3" type="ORF">KB449_09220</name>
</gene>
<keyword evidence="4" id="KW-1185">Reference proteome</keyword>
<name>A0ABT6TE78_9BACL</name>
<dbReference type="InterPro" id="IPR014710">
    <property type="entry name" value="RmlC-like_jellyroll"/>
</dbReference>
<sequence>MSSIVSIRLALGEDMAAGSFAGYRIQVSYHRVKMKEVEVSELFNKRPVNPARHIQVHMIRGYEELLREVVKPFDRAGGQRTLIVDGTHGADFDGFVGALAAYLSDRSIKFTIYPTTKYMKSGAQLQQWFAGDISDNRSFGKMTTGSIGDYFEPEARETLRSELRRRSPQEEERRNRWTVILGPGAAWLSGDSDFRLFLDITRENQQILHQKGLQNFGFNDNMDTLEKYKIAFFVEWPILETYRKRVVGKFDFYVDMNAEQTPVAVTADDLSGLIRAVAAGPMRVKPFFAPGVWGGQYLKKLADLPDDWVNCAWSFEPIAPENSILIGCEGGEIEVPFTLVMNVAYRDILGERVSGLFGDYFPIRFDYLDTIGGTNLSVQVHPKQAYIRERFNYILEQQESYYIMEKKQGSKVYLGLTETAAEDSFLPAVEAAQATGTPIEFTDYVQEWDCEKGDLFLIPTGTVHCSGSDNLVLEISATTWWFTFKIYDYVRKGLDGNPRPINIDHAAANIDWYKKRDWVERELIARPVETGRQGESVEYELGSREDLLFYVNRLHLTSVWEDDTRGEVLLLNLVEGQRVRIEPLAVPEAAVEFAYAESYILPAAVGAFRIHNLGDVPAKLIKAGVSPQWNQAVIDG</sequence>
<comment type="caution">
    <text evidence="3">The sequence shown here is derived from an EMBL/GenBank/DDBJ whole genome shotgun (WGS) entry which is preliminary data.</text>
</comment>
<dbReference type="Proteomes" id="UP001161691">
    <property type="component" value="Unassembled WGS sequence"/>
</dbReference>
<dbReference type="CDD" id="cd07010">
    <property type="entry name" value="cupin_PMI_type_I_N_bac"/>
    <property type="match status" value="1"/>
</dbReference>
<protein>
    <submittedName>
        <fullName evidence="3">Class I mannose-6-phosphate isomerase</fullName>
    </submittedName>
</protein>
<dbReference type="InterPro" id="IPR051804">
    <property type="entry name" value="Carb_Metab_Reg_Kinase/Isom"/>
</dbReference>
<dbReference type="RefSeq" id="WP_282908091.1">
    <property type="nucleotide sequence ID" value="NZ_JAGRPV010000001.1"/>
</dbReference>
<keyword evidence="1" id="KW-0479">Metal-binding</keyword>
<keyword evidence="3" id="KW-0413">Isomerase</keyword>
<organism evidence="3 4">
    <name type="scientific">Cohnella hashimotonis</name>
    <dbReference type="NCBI Taxonomy" id="2826895"/>
    <lineage>
        <taxon>Bacteria</taxon>
        <taxon>Bacillati</taxon>
        <taxon>Bacillota</taxon>
        <taxon>Bacilli</taxon>
        <taxon>Bacillales</taxon>
        <taxon>Paenibacillaceae</taxon>
        <taxon>Cohnella</taxon>
    </lineage>
</organism>
<dbReference type="PANTHER" id="PTHR42742:SF3">
    <property type="entry name" value="FRUCTOKINASE"/>
    <property type="match status" value="1"/>
</dbReference>
<dbReference type="Gene3D" id="2.60.120.10">
    <property type="entry name" value="Jelly Rolls"/>
    <property type="match status" value="1"/>
</dbReference>
<reference evidence="3" key="1">
    <citation type="submission" date="2023-04" db="EMBL/GenBank/DDBJ databases">
        <title>Comparative genomic analysis of Cohnella hashimotonis sp. nov., isolated from the International Space Station.</title>
        <authorList>
            <person name="Venkateswaran K."/>
            <person name="Simpson A."/>
        </authorList>
    </citation>
    <scope>NUCLEOTIDE SEQUENCE</scope>
    <source>
        <strain evidence="3">F6_2S_P_1</strain>
    </source>
</reference>
<accession>A0ABT6TE78</accession>
<dbReference type="PANTHER" id="PTHR42742">
    <property type="entry name" value="TRANSCRIPTIONAL REPRESSOR MPRA"/>
    <property type="match status" value="1"/>
</dbReference>
<evidence type="ECO:0000256" key="2">
    <source>
        <dbReference type="ARBA" id="ARBA00022833"/>
    </source>
</evidence>
<dbReference type="SUPFAM" id="SSF51182">
    <property type="entry name" value="RmlC-like cupins"/>
    <property type="match status" value="1"/>
</dbReference>
<evidence type="ECO:0000313" key="4">
    <source>
        <dbReference type="Proteomes" id="UP001161691"/>
    </source>
</evidence>
<evidence type="ECO:0000313" key="3">
    <source>
        <dbReference type="EMBL" id="MDI4645139.1"/>
    </source>
</evidence>
<dbReference type="InterPro" id="IPR011051">
    <property type="entry name" value="RmlC_Cupin_sf"/>
</dbReference>